<dbReference type="Gene3D" id="2.60.40.2060">
    <property type="match status" value="1"/>
</dbReference>
<gene>
    <name evidence="3" type="ORF">SAMN04488505_10456</name>
</gene>
<dbReference type="InterPro" id="IPR041186">
    <property type="entry name" value="DUF3823_C"/>
</dbReference>
<dbReference type="PROSITE" id="PS51257">
    <property type="entry name" value="PROKAR_LIPOPROTEIN"/>
    <property type="match status" value="1"/>
</dbReference>
<dbReference type="Pfam" id="PF18003">
    <property type="entry name" value="DUF3823_C"/>
    <property type="match status" value="1"/>
</dbReference>
<dbReference type="EMBL" id="FOBB01000004">
    <property type="protein sequence ID" value="SEM32360.1"/>
    <property type="molecule type" value="Genomic_DNA"/>
</dbReference>
<dbReference type="Gene3D" id="2.60.40.1120">
    <property type="entry name" value="Carboxypeptidase-like, regulatory domain"/>
    <property type="match status" value="1"/>
</dbReference>
<organism evidence="3 4">
    <name type="scientific">Chitinophaga rupis</name>
    <dbReference type="NCBI Taxonomy" id="573321"/>
    <lineage>
        <taxon>Bacteria</taxon>
        <taxon>Pseudomonadati</taxon>
        <taxon>Bacteroidota</taxon>
        <taxon>Chitinophagia</taxon>
        <taxon>Chitinophagales</taxon>
        <taxon>Chitinophagaceae</taxon>
        <taxon>Chitinophaga</taxon>
    </lineage>
</organism>
<feature type="domain" description="DUF3823" evidence="2">
    <location>
        <begin position="120"/>
        <end position="221"/>
    </location>
</feature>
<dbReference type="STRING" id="573321.SAMN04488505_10456"/>
<feature type="domain" description="DUF3823" evidence="1">
    <location>
        <begin position="30"/>
        <end position="115"/>
    </location>
</feature>
<dbReference type="Proteomes" id="UP000198984">
    <property type="component" value="Unassembled WGS sequence"/>
</dbReference>
<evidence type="ECO:0000313" key="3">
    <source>
        <dbReference type="EMBL" id="SEM32360.1"/>
    </source>
</evidence>
<evidence type="ECO:0008006" key="5">
    <source>
        <dbReference type="Google" id="ProtNLM"/>
    </source>
</evidence>
<dbReference type="OrthoDB" id="1433240at2"/>
<dbReference type="RefSeq" id="WP_089914424.1">
    <property type="nucleotide sequence ID" value="NZ_FOBB01000004.1"/>
</dbReference>
<proteinExistence type="predicted"/>
<keyword evidence="4" id="KW-1185">Reference proteome</keyword>
<dbReference type="Pfam" id="PF12866">
    <property type="entry name" value="DUF3823"/>
    <property type="match status" value="1"/>
</dbReference>
<sequence length="225" mass="24026">MQRIIISFLAIAFIAAAGCKKDNYEEPKAILTGQVVYDKQPVGLRSNGVQLELWQHGSALFTKIPVYIAQDGTFSASLFNGSYKLVLLRGNGPWVNNSDSLDVTVNGNTTVEVPVEPFFIIKTANIGRSGSDITATVTLQQINNSLPLDAVSIYLGSTTVVDQVNSVAGTTVAAADIPNITQPVNLTVAIPPSLIAKGYVYARVGVKTAGIAELLYTMPQKIELK</sequence>
<accession>A0A1H7XF10</accession>
<evidence type="ECO:0000313" key="4">
    <source>
        <dbReference type="Proteomes" id="UP000198984"/>
    </source>
</evidence>
<dbReference type="InterPro" id="IPR024278">
    <property type="entry name" value="DUF3823_N"/>
</dbReference>
<protein>
    <recommendedName>
        <fullName evidence="5">DUF3823 domain-containing protein</fullName>
    </recommendedName>
</protein>
<name>A0A1H7XF10_9BACT</name>
<reference evidence="3 4" key="1">
    <citation type="submission" date="2016-10" db="EMBL/GenBank/DDBJ databases">
        <authorList>
            <person name="de Groot N.N."/>
        </authorList>
    </citation>
    <scope>NUCLEOTIDE SEQUENCE [LARGE SCALE GENOMIC DNA]</scope>
    <source>
        <strain evidence="3 4">DSM 21039</strain>
    </source>
</reference>
<dbReference type="AlphaFoldDB" id="A0A1H7XF10"/>
<evidence type="ECO:0000259" key="1">
    <source>
        <dbReference type="Pfam" id="PF12866"/>
    </source>
</evidence>
<evidence type="ECO:0000259" key="2">
    <source>
        <dbReference type="Pfam" id="PF18003"/>
    </source>
</evidence>